<feature type="transmembrane region" description="Helical" evidence="6">
    <location>
        <begin position="174"/>
        <end position="192"/>
    </location>
</feature>
<feature type="domain" description="Major facilitator superfamily (MFS) profile" evidence="7">
    <location>
        <begin position="1"/>
        <end position="320"/>
    </location>
</feature>
<evidence type="ECO:0000256" key="5">
    <source>
        <dbReference type="ARBA" id="ARBA00023136"/>
    </source>
</evidence>
<sequence>MPFVWSIGTIIGPAIGGLLAKPAEGFPFLFPADGLFGKFPYLLPNLVCCVLLLLSIVGSCLFLQETHPGMQFGEAHEHLDQVAAQLLLVTSGTTANAGVDLRAESYGLLIEVTCVMMRIAIFTYHSMTYDHLLPIFLQDKDPRGLSHPRHSLFDIPGGVGLSTRTVGVIMSTDGIIALMIQSIIFPVLAQYLGVWRLFVIVTVLHPVAYFIVPFLVFLPRQLIYVGIYSCLIFRNILSIVDYPILLILVKQASLSDSVMGKVNGLAASAGAASRTLAPPIAGLLYSFGAEIGCTALAWWGSSLVALFGALQLWFIQRDKRSSATVGPAVV</sequence>
<evidence type="ECO:0000313" key="8">
    <source>
        <dbReference type="EMBL" id="QQK43870.1"/>
    </source>
</evidence>
<evidence type="ECO:0000259" key="7">
    <source>
        <dbReference type="PROSITE" id="PS50850"/>
    </source>
</evidence>
<dbReference type="RefSeq" id="XP_065956848.1">
    <property type="nucleotide sequence ID" value="XM_066101765.1"/>
</dbReference>
<feature type="transmembrane region" description="Helical" evidence="6">
    <location>
        <begin position="198"/>
        <end position="218"/>
    </location>
</feature>
<dbReference type="Proteomes" id="UP000595662">
    <property type="component" value="Chromosome 3"/>
</dbReference>
<keyword evidence="4 6" id="KW-1133">Transmembrane helix</keyword>
<evidence type="ECO:0000256" key="2">
    <source>
        <dbReference type="ARBA" id="ARBA00022448"/>
    </source>
</evidence>
<reference evidence="8 9" key="1">
    <citation type="submission" date="2020-08" db="EMBL/GenBank/DDBJ databases">
        <title>The completed genome sequence of the pathogenic ascomycete fungus Penicillium digitatum.</title>
        <authorList>
            <person name="Wang M."/>
        </authorList>
    </citation>
    <scope>NUCLEOTIDE SEQUENCE [LARGE SCALE GENOMIC DNA]</scope>
    <source>
        <strain evidence="8 9">PdW03</strain>
    </source>
</reference>
<evidence type="ECO:0000313" key="9">
    <source>
        <dbReference type="Proteomes" id="UP000595662"/>
    </source>
</evidence>
<dbReference type="InterPro" id="IPR036259">
    <property type="entry name" value="MFS_trans_sf"/>
</dbReference>
<evidence type="ECO:0000256" key="1">
    <source>
        <dbReference type="ARBA" id="ARBA00004141"/>
    </source>
</evidence>
<dbReference type="GO" id="GO:0022857">
    <property type="term" value="F:transmembrane transporter activity"/>
    <property type="evidence" value="ECO:0007669"/>
    <property type="project" value="InterPro"/>
</dbReference>
<proteinExistence type="predicted"/>
<dbReference type="GeneID" id="90953001"/>
<dbReference type="GO" id="GO:0016020">
    <property type="term" value="C:membrane"/>
    <property type="evidence" value="ECO:0007669"/>
    <property type="project" value="UniProtKB-SubCell"/>
</dbReference>
<dbReference type="AlphaFoldDB" id="A0A7T6XMQ4"/>
<dbReference type="PANTHER" id="PTHR23504">
    <property type="entry name" value="MAJOR FACILITATOR SUPERFAMILY DOMAIN-CONTAINING PROTEIN 10"/>
    <property type="match status" value="1"/>
</dbReference>
<dbReference type="Gene3D" id="1.20.1250.20">
    <property type="entry name" value="MFS general substrate transporter like domains"/>
    <property type="match status" value="1"/>
</dbReference>
<organism evidence="8 9">
    <name type="scientific">Penicillium digitatum</name>
    <name type="common">Green mold</name>
    <dbReference type="NCBI Taxonomy" id="36651"/>
    <lineage>
        <taxon>Eukaryota</taxon>
        <taxon>Fungi</taxon>
        <taxon>Dikarya</taxon>
        <taxon>Ascomycota</taxon>
        <taxon>Pezizomycotina</taxon>
        <taxon>Eurotiomycetes</taxon>
        <taxon>Eurotiomycetidae</taxon>
        <taxon>Eurotiales</taxon>
        <taxon>Aspergillaceae</taxon>
        <taxon>Penicillium</taxon>
    </lineage>
</organism>
<dbReference type="PANTHER" id="PTHR23504:SF2">
    <property type="entry name" value="TRANSPORTER, PUTATIVE (AFU_ORTHOLOGUE AFUA_8G04150)-RELATED"/>
    <property type="match status" value="1"/>
</dbReference>
<gene>
    <name evidence="8" type="ORF">Pdw03_7771</name>
</gene>
<dbReference type="EMBL" id="CP060776">
    <property type="protein sequence ID" value="QQK43870.1"/>
    <property type="molecule type" value="Genomic_DNA"/>
</dbReference>
<evidence type="ECO:0000256" key="4">
    <source>
        <dbReference type="ARBA" id="ARBA00022989"/>
    </source>
</evidence>
<evidence type="ECO:0000256" key="6">
    <source>
        <dbReference type="SAM" id="Phobius"/>
    </source>
</evidence>
<protein>
    <submittedName>
        <fullName evidence="8">Major facilitator superfamily domain, general substrate transporter</fullName>
    </submittedName>
</protein>
<evidence type="ECO:0000256" key="3">
    <source>
        <dbReference type="ARBA" id="ARBA00022692"/>
    </source>
</evidence>
<feature type="transmembrane region" description="Helical" evidence="6">
    <location>
        <begin position="225"/>
        <end position="249"/>
    </location>
</feature>
<comment type="subcellular location">
    <subcellularLocation>
        <location evidence="1">Membrane</location>
        <topology evidence="1">Multi-pass membrane protein</topology>
    </subcellularLocation>
</comment>
<keyword evidence="5 6" id="KW-0472">Membrane</keyword>
<name>A0A7T6XMQ4_PENDI</name>
<feature type="transmembrane region" description="Helical" evidence="6">
    <location>
        <begin position="296"/>
        <end position="315"/>
    </location>
</feature>
<keyword evidence="2" id="KW-0813">Transport</keyword>
<feature type="transmembrane region" description="Helical" evidence="6">
    <location>
        <begin position="41"/>
        <end position="63"/>
    </location>
</feature>
<keyword evidence="3 6" id="KW-0812">Transmembrane</keyword>
<accession>A0A7T6XMQ4</accession>
<dbReference type="InterPro" id="IPR020846">
    <property type="entry name" value="MFS_dom"/>
</dbReference>
<dbReference type="SUPFAM" id="SSF103473">
    <property type="entry name" value="MFS general substrate transporter"/>
    <property type="match status" value="1"/>
</dbReference>
<dbReference type="PROSITE" id="PS50850">
    <property type="entry name" value="MFS"/>
    <property type="match status" value="1"/>
</dbReference>
<dbReference type="VEuPathDB" id="FungiDB:PDIP_65290"/>